<dbReference type="Proteomes" id="UP000625711">
    <property type="component" value="Unassembled WGS sequence"/>
</dbReference>
<keyword evidence="3" id="KW-1185">Reference proteome</keyword>
<organism evidence="2 3">
    <name type="scientific">Rhynchophorus ferrugineus</name>
    <name type="common">Red palm weevil</name>
    <name type="synonym">Curculio ferrugineus</name>
    <dbReference type="NCBI Taxonomy" id="354439"/>
    <lineage>
        <taxon>Eukaryota</taxon>
        <taxon>Metazoa</taxon>
        <taxon>Ecdysozoa</taxon>
        <taxon>Arthropoda</taxon>
        <taxon>Hexapoda</taxon>
        <taxon>Insecta</taxon>
        <taxon>Pterygota</taxon>
        <taxon>Neoptera</taxon>
        <taxon>Endopterygota</taxon>
        <taxon>Coleoptera</taxon>
        <taxon>Polyphaga</taxon>
        <taxon>Cucujiformia</taxon>
        <taxon>Curculionidae</taxon>
        <taxon>Dryophthorinae</taxon>
        <taxon>Rhynchophorus</taxon>
    </lineage>
</organism>
<dbReference type="PANTHER" id="PTHR11232">
    <property type="entry name" value="PHOSPHOTYROSINE INTERACTION DOMAIN-CONTAINING FAMILY MEMBER"/>
    <property type="match status" value="1"/>
</dbReference>
<dbReference type="OrthoDB" id="5962185at2759"/>
<gene>
    <name evidence="2" type="ORF">GWI33_014024</name>
</gene>
<feature type="domain" description="PID" evidence="1">
    <location>
        <begin position="53"/>
        <end position="185"/>
    </location>
</feature>
<dbReference type="InterPro" id="IPR006020">
    <property type="entry name" value="PTB/PI_dom"/>
</dbReference>
<dbReference type="SUPFAM" id="SSF50729">
    <property type="entry name" value="PH domain-like"/>
    <property type="match status" value="1"/>
</dbReference>
<dbReference type="SMART" id="SM00462">
    <property type="entry name" value="PTB"/>
    <property type="match status" value="1"/>
</dbReference>
<dbReference type="PANTHER" id="PTHR11232:SF2">
    <property type="entry name" value="FI05246P"/>
    <property type="match status" value="1"/>
</dbReference>
<dbReference type="InterPro" id="IPR011993">
    <property type="entry name" value="PH-like_dom_sf"/>
</dbReference>
<reference evidence="2" key="1">
    <citation type="submission" date="2020-08" db="EMBL/GenBank/DDBJ databases">
        <title>Genome sequencing and assembly of the red palm weevil Rhynchophorus ferrugineus.</title>
        <authorList>
            <person name="Dias G.B."/>
            <person name="Bergman C.M."/>
            <person name="Manee M."/>
        </authorList>
    </citation>
    <scope>NUCLEOTIDE SEQUENCE</scope>
    <source>
        <strain evidence="2">AA-2017</strain>
        <tissue evidence="2">Whole larva</tissue>
    </source>
</reference>
<dbReference type="AlphaFoldDB" id="A0A834I5C3"/>
<proteinExistence type="predicted"/>
<evidence type="ECO:0000313" key="2">
    <source>
        <dbReference type="EMBL" id="KAF7273259.1"/>
    </source>
</evidence>
<comment type="caution">
    <text evidence="2">The sequence shown here is derived from an EMBL/GenBank/DDBJ whole genome shotgun (WGS) entry which is preliminary data.</text>
</comment>
<dbReference type="Gene3D" id="2.30.29.30">
    <property type="entry name" value="Pleckstrin-homology domain (PH domain)/Phosphotyrosine-binding domain (PTB)"/>
    <property type="match status" value="1"/>
</dbReference>
<accession>A0A834I5C3</accession>
<dbReference type="EMBL" id="JAACXV010013511">
    <property type="protein sequence ID" value="KAF7273259.1"/>
    <property type="molecule type" value="Genomic_DNA"/>
</dbReference>
<dbReference type="CDD" id="cd01214">
    <property type="entry name" value="PTB_FAM43A"/>
    <property type="match status" value="1"/>
</dbReference>
<name>A0A834I5C3_RHYFE</name>
<sequence length="495" mass="56686">MKTDLSATDTRSKYRFGNDMPYKVLQKGKRKNTLRYLFNRIRLKRYGSVTISRPDSTYRVAYLGNVVTGWAKGEGCVEKPLTTLWRNYTQSSRPDVSMQLTISGGGLKVVTKTHGLTEYWAHRLTTCAAPPEFPRIFCWIYRHEGRRLRHELRCHAVLCSSSEQAAKIEKELKESLALALAEFKKEKLCKQNARLSLVNSVYENPSMPRRKILLNTGSQNYRPPLERSKSAPKLSSIEEILEEEDIFKSSRQIYTEILKYFENSNLFVEQRRNSFCDILKPLKLAEKRALKHSVSFGDEPVQEMIIDTKEEDMESISIDSSSLSDYQNNNNNNDTTYDETYKESESHYFSSTSDIDCDTSEESFNGSVDQCNNKTDKWTELDFKIGGTVLTTVKSIEKLPSIDLKVVGPFVNKCLLGQDEVSLIPVGETETDFSSLKVYKKRNVSECGKDVLVYSIFHSGDMTQNEKEDESQITNLETNIYEDELSSRIDNIVMV</sequence>
<protein>
    <recommendedName>
        <fullName evidence="1">PID domain-containing protein</fullName>
    </recommendedName>
</protein>
<evidence type="ECO:0000259" key="1">
    <source>
        <dbReference type="SMART" id="SM00462"/>
    </source>
</evidence>
<evidence type="ECO:0000313" key="3">
    <source>
        <dbReference type="Proteomes" id="UP000625711"/>
    </source>
</evidence>
<dbReference type="InterPro" id="IPR051133">
    <property type="entry name" value="Adapter_Engulfment-Domain"/>
</dbReference>
<dbReference type="Pfam" id="PF14719">
    <property type="entry name" value="PID_2"/>
    <property type="match status" value="1"/>
</dbReference>
<dbReference type="InterPro" id="IPR033930">
    <property type="entry name" value="FAM43A/B_PTB"/>
</dbReference>